<dbReference type="EMBL" id="CAJOAZ010026835">
    <property type="protein sequence ID" value="CAF4404746.1"/>
    <property type="molecule type" value="Genomic_DNA"/>
</dbReference>
<proteinExistence type="predicted"/>
<accession>A0A820PD75</accession>
<organism evidence="2 3">
    <name type="scientific">Adineta steineri</name>
    <dbReference type="NCBI Taxonomy" id="433720"/>
    <lineage>
        <taxon>Eukaryota</taxon>
        <taxon>Metazoa</taxon>
        <taxon>Spiralia</taxon>
        <taxon>Gnathifera</taxon>
        <taxon>Rotifera</taxon>
        <taxon>Eurotatoria</taxon>
        <taxon>Bdelloidea</taxon>
        <taxon>Adinetida</taxon>
        <taxon>Adinetidae</taxon>
        <taxon>Adineta</taxon>
    </lineage>
</organism>
<evidence type="ECO:0000256" key="1">
    <source>
        <dbReference type="SAM" id="MobiDB-lite"/>
    </source>
</evidence>
<reference evidence="2" key="1">
    <citation type="submission" date="2021-02" db="EMBL/GenBank/DDBJ databases">
        <authorList>
            <person name="Nowell W R."/>
        </authorList>
    </citation>
    <scope>NUCLEOTIDE SEQUENCE</scope>
</reference>
<protein>
    <submittedName>
        <fullName evidence="2">Uncharacterized protein</fullName>
    </submittedName>
</protein>
<evidence type="ECO:0000313" key="2">
    <source>
        <dbReference type="EMBL" id="CAF4404746.1"/>
    </source>
</evidence>
<gene>
    <name evidence="2" type="ORF">OXD698_LOCUS51669</name>
</gene>
<dbReference type="AlphaFoldDB" id="A0A820PD75"/>
<name>A0A820PD75_9BILA</name>
<sequence>MLVMCILIFYRQILRAKIRLLFYRRVGLHSSSSSSNFNQRYQLLTSVVIDDSPSLSRMYSSDKMSSSSYNGRMRSV</sequence>
<dbReference type="Proteomes" id="UP000663844">
    <property type="component" value="Unassembled WGS sequence"/>
</dbReference>
<evidence type="ECO:0000313" key="3">
    <source>
        <dbReference type="Proteomes" id="UP000663844"/>
    </source>
</evidence>
<feature type="region of interest" description="Disordered" evidence="1">
    <location>
        <begin position="57"/>
        <end position="76"/>
    </location>
</feature>
<comment type="caution">
    <text evidence="2">The sequence shown here is derived from an EMBL/GenBank/DDBJ whole genome shotgun (WGS) entry which is preliminary data.</text>
</comment>
<feature type="compositionally biased region" description="Low complexity" evidence="1">
    <location>
        <begin position="57"/>
        <end position="68"/>
    </location>
</feature>